<dbReference type="OrthoDB" id="8121869at2759"/>
<dbReference type="EMBL" id="OU892284">
    <property type="protein sequence ID" value="CAG9772259.1"/>
    <property type="molecule type" value="Genomic_DNA"/>
</dbReference>
<keyword evidence="1" id="KW-0067">ATP-binding</keyword>
<dbReference type="InterPro" id="IPR027417">
    <property type="entry name" value="P-loop_NTPase"/>
</dbReference>
<dbReference type="SUPFAM" id="SSF52540">
    <property type="entry name" value="P-loop containing nucleoside triphosphate hydrolases"/>
    <property type="match status" value="1"/>
</dbReference>
<evidence type="ECO:0000256" key="1">
    <source>
        <dbReference type="RuleBase" id="RU363044"/>
    </source>
</evidence>
<dbReference type="GO" id="GO:0000723">
    <property type="term" value="P:telomere maintenance"/>
    <property type="evidence" value="ECO:0007669"/>
    <property type="project" value="InterPro"/>
</dbReference>
<feature type="domain" description="DNA helicase Pif1-like DEAD-box helicase" evidence="2">
    <location>
        <begin position="715"/>
        <end position="820"/>
    </location>
</feature>
<keyword evidence="1" id="KW-0234">DNA repair</keyword>
<dbReference type="InterPro" id="IPR010285">
    <property type="entry name" value="DNA_helicase_pif1-like_DEAD"/>
</dbReference>
<sequence length="824" mass="94427">MSLYKFVGANINIPKLKNLEQDIRVTRETNKSKKLPPSLEIKILKVTEQQLLDIKKVTQNCTTQKQYETNHPGIRSERRLRPWTKKVLSGLEYDPGIAYEHYISAMNLKCQRCNALKWKGEAPGMCCSSGKVQLTAIQRPPEPLHSLLMGDHSDHTHFIDRVRQYNGCFQMTSFGAKQIVEDGFMPTFKVQGQVYHLHGSLLPESERNAQFLQIHFVSEDEKEASIRCSNYPGVKLELVHLLQKMLHNNNRYIKDFNTTIDKIRPNVESFQVVIHADRMPADGHRRLYNAPTASEVGLAATGNSKRRRRISQEDTSDDGGFTVDIKSMNLDNRWVVPYNPVLLRTFNAHINVEITSSVKSIKYICKYITKSDDQAAFALENKEQIDEIEMYENGRYLSSSEAVWRILCFSVHERYPTVTHLDVHLENGQRVYFTENNIADKLTIPPTTTLLAFFELCQVDNFAKTLLYAEVPSYYVWQNKRFIRRKRGEDVEGWPGVKKDSALGRVYTIHPNNIECFYLRLLLHHMRGPTSYSYLKTVDNILHHTFQSACKALGLLEDDKQWDSTLGEAAMSRSLFKLRELFSIMLIFCHLADAIGLWEKYKDSLAEDLKYQMSRHLDFENTVLSLGGKNLQEYGLPQPNRSEDVVQNREYMAETNYNLDKLRETVSVGEASLTDEQRMVCQEVVNSVRSSSGKMFFLDAPGRTGKTFLINCLLAKTSMCYISKQSNMAKVLQECKLIIWDESPMSHKSGFEALNNSLKDLQNSSDFMGGVTALLAGDFRQTLPVVSRGMRANEVKAYIKASYLWPETTKLSLTKNMRVHLKGC</sequence>
<dbReference type="GO" id="GO:0016787">
    <property type="term" value="F:hydrolase activity"/>
    <property type="evidence" value="ECO:0007669"/>
    <property type="project" value="UniProtKB-KW"/>
</dbReference>
<dbReference type="EC" id="5.6.2.3" evidence="1"/>
<reference evidence="3" key="1">
    <citation type="submission" date="2022-01" db="EMBL/GenBank/DDBJ databases">
        <authorList>
            <person name="King R."/>
        </authorList>
    </citation>
    <scope>NUCLEOTIDE SEQUENCE</scope>
</reference>
<comment type="similarity">
    <text evidence="1">Belongs to the helicase family.</text>
</comment>
<keyword evidence="1" id="KW-0227">DNA damage</keyword>
<gene>
    <name evidence="3" type="ORF">CEUTPL_LOCUS12677</name>
</gene>
<organism evidence="3 4">
    <name type="scientific">Ceutorhynchus assimilis</name>
    <name type="common">cabbage seed weevil</name>
    <dbReference type="NCBI Taxonomy" id="467358"/>
    <lineage>
        <taxon>Eukaryota</taxon>
        <taxon>Metazoa</taxon>
        <taxon>Ecdysozoa</taxon>
        <taxon>Arthropoda</taxon>
        <taxon>Hexapoda</taxon>
        <taxon>Insecta</taxon>
        <taxon>Pterygota</taxon>
        <taxon>Neoptera</taxon>
        <taxon>Endopterygota</taxon>
        <taxon>Coleoptera</taxon>
        <taxon>Polyphaga</taxon>
        <taxon>Cucujiformia</taxon>
        <taxon>Curculionidae</taxon>
        <taxon>Ceutorhynchinae</taxon>
        <taxon>Ceutorhynchus</taxon>
    </lineage>
</organism>
<name>A0A9N9MWT3_9CUCU</name>
<dbReference type="Gene3D" id="3.40.50.300">
    <property type="entry name" value="P-loop containing nucleotide triphosphate hydrolases"/>
    <property type="match status" value="1"/>
</dbReference>
<keyword evidence="1" id="KW-0547">Nucleotide-binding</keyword>
<comment type="catalytic activity">
    <reaction evidence="1">
        <text>ATP + H2O = ADP + phosphate + H(+)</text>
        <dbReference type="Rhea" id="RHEA:13065"/>
        <dbReference type="ChEBI" id="CHEBI:15377"/>
        <dbReference type="ChEBI" id="CHEBI:15378"/>
        <dbReference type="ChEBI" id="CHEBI:30616"/>
        <dbReference type="ChEBI" id="CHEBI:43474"/>
        <dbReference type="ChEBI" id="CHEBI:456216"/>
        <dbReference type="EC" id="5.6.2.3"/>
    </reaction>
</comment>
<protein>
    <recommendedName>
        <fullName evidence="1">ATP-dependent DNA helicase</fullName>
        <ecNumber evidence="1">5.6.2.3</ecNumber>
    </recommendedName>
</protein>
<dbReference type="GO" id="GO:0006310">
    <property type="term" value="P:DNA recombination"/>
    <property type="evidence" value="ECO:0007669"/>
    <property type="project" value="UniProtKB-KW"/>
</dbReference>
<proteinExistence type="inferred from homology"/>
<comment type="cofactor">
    <cofactor evidence="1">
        <name>Mg(2+)</name>
        <dbReference type="ChEBI" id="CHEBI:18420"/>
    </cofactor>
</comment>
<keyword evidence="1" id="KW-0347">Helicase</keyword>
<dbReference type="Proteomes" id="UP001152799">
    <property type="component" value="Chromosome 8"/>
</dbReference>
<accession>A0A9N9MWT3</accession>
<dbReference type="GO" id="GO:0005524">
    <property type="term" value="F:ATP binding"/>
    <property type="evidence" value="ECO:0007669"/>
    <property type="project" value="UniProtKB-KW"/>
</dbReference>
<evidence type="ECO:0000313" key="3">
    <source>
        <dbReference type="EMBL" id="CAG9772259.1"/>
    </source>
</evidence>
<keyword evidence="1" id="KW-0233">DNA recombination</keyword>
<dbReference type="AlphaFoldDB" id="A0A9N9MWT3"/>
<dbReference type="GO" id="GO:0043139">
    <property type="term" value="F:5'-3' DNA helicase activity"/>
    <property type="evidence" value="ECO:0007669"/>
    <property type="project" value="UniProtKB-EC"/>
</dbReference>
<evidence type="ECO:0000313" key="4">
    <source>
        <dbReference type="Proteomes" id="UP001152799"/>
    </source>
</evidence>
<dbReference type="Pfam" id="PF05970">
    <property type="entry name" value="PIF1"/>
    <property type="match status" value="1"/>
</dbReference>
<keyword evidence="4" id="KW-1185">Reference proteome</keyword>
<keyword evidence="1" id="KW-0378">Hydrolase</keyword>
<dbReference type="PANTHER" id="PTHR10492:SF57">
    <property type="entry name" value="ATP-DEPENDENT DNA HELICASE"/>
    <property type="match status" value="1"/>
</dbReference>
<dbReference type="GO" id="GO:0006281">
    <property type="term" value="P:DNA repair"/>
    <property type="evidence" value="ECO:0007669"/>
    <property type="project" value="UniProtKB-KW"/>
</dbReference>
<dbReference type="PANTHER" id="PTHR10492">
    <property type="match status" value="1"/>
</dbReference>
<evidence type="ECO:0000259" key="2">
    <source>
        <dbReference type="Pfam" id="PF05970"/>
    </source>
</evidence>